<feature type="transmembrane region" description="Helical" evidence="11">
    <location>
        <begin position="466"/>
        <end position="485"/>
    </location>
</feature>
<keyword evidence="9 11" id="KW-0472">Membrane</keyword>
<dbReference type="Proteomes" id="UP000823749">
    <property type="component" value="Chromosome 11"/>
</dbReference>
<dbReference type="FunFam" id="3.40.50.300:FF:000179">
    <property type="entry name" value="ABC transporter G family member 34"/>
    <property type="match status" value="1"/>
</dbReference>
<feature type="transmembrane region" description="Helical" evidence="11">
    <location>
        <begin position="505"/>
        <end position="527"/>
    </location>
</feature>
<evidence type="ECO:0000313" key="13">
    <source>
        <dbReference type="EMBL" id="KAG5525536.1"/>
    </source>
</evidence>
<dbReference type="InterPro" id="IPR013581">
    <property type="entry name" value="PDR_assoc"/>
</dbReference>
<evidence type="ECO:0000256" key="2">
    <source>
        <dbReference type="ARBA" id="ARBA00006012"/>
    </source>
</evidence>
<dbReference type="PROSITE" id="PS50893">
    <property type="entry name" value="ABC_TRANSPORTER_2"/>
    <property type="match status" value="1"/>
</dbReference>
<feature type="transmembrane region" description="Helical" evidence="11">
    <location>
        <begin position="1023"/>
        <end position="1041"/>
    </location>
</feature>
<dbReference type="InterPro" id="IPR017871">
    <property type="entry name" value="ABC_transporter-like_CS"/>
</dbReference>
<keyword evidence="6" id="KW-0547">Nucleotide-binding</keyword>
<evidence type="ECO:0000256" key="4">
    <source>
        <dbReference type="ARBA" id="ARBA00022692"/>
    </source>
</evidence>
<evidence type="ECO:0000259" key="12">
    <source>
        <dbReference type="PROSITE" id="PS50893"/>
    </source>
</evidence>
<dbReference type="InterPro" id="IPR003439">
    <property type="entry name" value="ABC_transporter-like_ATP-bd"/>
</dbReference>
<evidence type="ECO:0000256" key="5">
    <source>
        <dbReference type="ARBA" id="ARBA00022737"/>
    </source>
</evidence>
<evidence type="ECO:0000256" key="7">
    <source>
        <dbReference type="ARBA" id="ARBA00022840"/>
    </source>
</evidence>
<comment type="subcellular location">
    <subcellularLocation>
        <location evidence="1">Membrane</location>
        <topology evidence="1">Multi-pass membrane protein</topology>
    </subcellularLocation>
</comment>
<name>A0AAV6IA03_9ERIC</name>
<dbReference type="Pfam" id="PF08370">
    <property type="entry name" value="PDR_assoc"/>
    <property type="match status" value="1"/>
</dbReference>
<evidence type="ECO:0000313" key="14">
    <source>
        <dbReference type="Proteomes" id="UP000823749"/>
    </source>
</evidence>
<dbReference type="GO" id="GO:0005886">
    <property type="term" value="C:plasma membrane"/>
    <property type="evidence" value="ECO:0007669"/>
    <property type="project" value="UniProtKB-ARBA"/>
</dbReference>
<evidence type="ECO:0000256" key="11">
    <source>
        <dbReference type="SAM" id="Phobius"/>
    </source>
</evidence>
<keyword evidence="14" id="KW-1185">Reference proteome</keyword>
<feature type="transmembrane region" description="Helical" evidence="11">
    <location>
        <begin position="931"/>
        <end position="948"/>
    </location>
</feature>
<feature type="transmembrane region" description="Helical" evidence="11">
    <location>
        <begin position="434"/>
        <end position="454"/>
    </location>
</feature>
<keyword evidence="3" id="KW-0813">Transport</keyword>
<dbReference type="Pfam" id="PF00005">
    <property type="entry name" value="ABC_tran"/>
    <property type="match status" value="2"/>
</dbReference>
<accession>A0AAV6IA03</accession>
<dbReference type="GO" id="GO:0005524">
    <property type="term" value="F:ATP binding"/>
    <property type="evidence" value="ECO:0007669"/>
    <property type="project" value="UniProtKB-KW"/>
</dbReference>
<keyword evidence="7" id="KW-0067">ATP-binding</keyword>
<dbReference type="GO" id="GO:0016887">
    <property type="term" value="F:ATP hydrolysis activity"/>
    <property type="evidence" value="ECO:0007669"/>
    <property type="project" value="InterPro"/>
</dbReference>
<comment type="similarity">
    <text evidence="2">Belongs to the ABC transporter superfamily. ABCG family. PDR (TC 3.A.1.205) subfamily.</text>
</comment>
<dbReference type="InterPro" id="IPR027417">
    <property type="entry name" value="P-loop_NTPase"/>
</dbReference>
<evidence type="ECO:0000256" key="3">
    <source>
        <dbReference type="ARBA" id="ARBA00022448"/>
    </source>
</evidence>
<feature type="transmembrane region" description="Helical" evidence="11">
    <location>
        <begin position="1097"/>
        <end position="1118"/>
    </location>
</feature>
<proteinExistence type="inferred from homology"/>
<feature type="transmembrane region" description="Helical" evidence="11">
    <location>
        <begin position="597"/>
        <end position="624"/>
    </location>
</feature>
<feature type="domain" description="ABC transporter" evidence="12">
    <location>
        <begin position="48"/>
        <end position="338"/>
    </location>
</feature>
<dbReference type="SUPFAM" id="SSF52540">
    <property type="entry name" value="P-loop containing nucleoside triphosphate hydrolases"/>
    <property type="match status" value="2"/>
</dbReference>
<dbReference type="GO" id="GO:0140359">
    <property type="term" value="F:ABC-type transporter activity"/>
    <property type="evidence" value="ECO:0007669"/>
    <property type="project" value="InterPro"/>
</dbReference>
<keyword evidence="5" id="KW-0677">Repeat</keyword>
<dbReference type="PROSITE" id="PS00211">
    <property type="entry name" value="ABC_TRANSPORTER_1"/>
    <property type="match status" value="1"/>
</dbReference>
<protein>
    <recommendedName>
        <fullName evidence="12">ABC transporter domain-containing protein</fullName>
    </recommendedName>
</protein>
<feature type="transmembrane region" description="Helical" evidence="11">
    <location>
        <begin position="901"/>
        <end position="919"/>
    </location>
</feature>
<feature type="region of interest" description="Disordered" evidence="10">
    <location>
        <begin position="643"/>
        <end position="666"/>
    </location>
</feature>
<evidence type="ECO:0000256" key="9">
    <source>
        <dbReference type="ARBA" id="ARBA00023136"/>
    </source>
</evidence>
<evidence type="ECO:0000256" key="10">
    <source>
        <dbReference type="SAM" id="MobiDB-lite"/>
    </source>
</evidence>
<comment type="caution">
    <text evidence="13">The sequence shown here is derived from an EMBL/GenBank/DDBJ whole genome shotgun (WGS) entry which is preliminary data.</text>
</comment>
<dbReference type="EMBL" id="JACTNZ010000011">
    <property type="protein sequence ID" value="KAG5525536.1"/>
    <property type="molecule type" value="Genomic_DNA"/>
</dbReference>
<reference evidence="13" key="1">
    <citation type="submission" date="2020-08" db="EMBL/GenBank/DDBJ databases">
        <title>Plant Genome Project.</title>
        <authorList>
            <person name="Zhang R.-G."/>
        </authorList>
    </citation>
    <scope>NUCLEOTIDE SEQUENCE</scope>
    <source>
        <strain evidence="13">WSP0</strain>
        <tissue evidence="13">Leaf</tissue>
    </source>
</reference>
<dbReference type="InterPro" id="IPR013525">
    <property type="entry name" value="ABC2_TM"/>
</dbReference>
<dbReference type="FunFam" id="3.40.50.300:FF:003489">
    <property type="entry name" value="ABC transporter G family member 39"/>
    <property type="match status" value="1"/>
</dbReference>
<evidence type="ECO:0000256" key="1">
    <source>
        <dbReference type="ARBA" id="ARBA00004141"/>
    </source>
</evidence>
<evidence type="ECO:0000256" key="6">
    <source>
        <dbReference type="ARBA" id="ARBA00022741"/>
    </source>
</evidence>
<dbReference type="PANTHER" id="PTHR19241">
    <property type="entry name" value="ATP-BINDING CASSETTE TRANSPORTER"/>
    <property type="match status" value="1"/>
</dbReference>
<dbReference type="Gene3D" id="3.40.50.300">
    <property type="entry name" value="P-loop containing nucleotide triphosphate hydrolases"/>
    <property type="match status" value="2"/>
</dbReference>
<keyword evidence="8 11" id="KW-1133">Transmembrane helix</keyword>
<organism evidence="13 14">
    <name type="scientific">Rhododendron griersonianum</name>
    <dbReference type="NCBI Taxonomy" id="479676"/>
    <lineage>
        <taxon>Eukaryota</taxon>
        <taxon>Viridiplantae</taxon>
        <taxon>Streptophyta</taxon>
        <taxon>Embryophyta</taxon>
        <taxon>Tracheophyta</taxon>
        <taxon>Spermatophyta</taxon>
        <taxon>Magnoliopsida</taxon>
        <taxon>eudicotyledons</taxon>
        <taxon>Gunneridae</taxon>
        <taxon>Pentapetalae</taxon>
        <taxon>asterids</taxon>
        <taxon>Ericales</taxon>
        <taxon>Ericaceae</taxon>
        <taxon>Ericoideae</taxon>
        <taxon>Rhodoreae</taxon>
        <taxon>Rhododendron</taxon>
    </lineage>
</organism>
<evidence type="ECO:0000256" key="8">
    <source>
        <dbReference type="ARBA" id="ARBA00022989"/>
    </source>
</evidence>
<dbReference type="Pfam" id="PF01061">
    <property type="entry name" value="ABC2_membrane"/>
    <property type="match status" value="2"/>
</dbReference>
<sequence>MGEMIGNPETESVSLELAEVGKSSSSSFGRLTSSFRRSLGSTSANDVIENEHALQWDELYRLPTVKRLRSSLFDENDESKVDVPGKRVVDVTKLGALERRKFVKKLIKHIDYDNLRLLQNVTGEVSYNGYKLEEFIPQKTSAYISQNDLHIPEMTVRETHDFSARCQGVGSRAETMVEVSIREKHAGVFPDADIDTYMKAISIEGQKTTLQTDYILEILGLDICADTIVGDSMRRGISGGEKKRLTIGEMIIGPTKALFMDEISNGLDSSTSYQIVACLQQQAHIADGTILVALLQPGPETFDLFDDIILMAERKIIYHGPRSHVLTFFEDCGFRCPERKGVADFLQEVISRKDQAQYWHQAEQSWSYISVDSFCKKFRESTFGETIDEELSNPFTKSQSHKNAISFSKYSLSKWALFKACMSREYLLMRRNSIIYIFKSIQLVIGAAFTTTMFLRTQMGFDVIHANSYVGALFFSLMIIALDGFPEAPMTVARLAVFYKQRDLFFRQLILLFAMHFATTSAFRFLASVFRTVVASTTADSMPTWLKWGFWISPTTYGEIGLVVNEFLAPRWQETLAGNTTIGKETLQTRGLDFGGYFFWISVGALLGFAILFNIGFTLALTFLNSPRSRAIISKEKLSEIQGTEDASNGADKEAKSKSYQKSTSKPHKDQLVLPFEPLTLVFQDVQYYVETPLAMREKGFTQKKFQLLCDITGALRPGVLTALMGVSGAGKTTLLDVLAGRKTSGTMEGDIRIGGHPKVQDTFARISGYCEQSDIHSPQVTIGESIIFSAWMRLHPEIDPTTKFDISGVAKIRNNYNPATWMLEVTSTTVEAELGLDFAQVYKNSVLYQNNKTLVNTLSASPDSKGLNFATRFSQNGWGQFKSCLWKQHLSYWRSPSYNLMRSVFLLIASLLFGVLFWDQGMKIHDQQSLLNVLGAMYSAVIFLGINNSSSVIPYILTERSVLYRERFAGMYGSWAYALAQVVIEVPYLLAQAIVFVIITYLGMLIGAMTPSLPVASMLQSLFYMIFYLFTGLLIPKPQIPKWWVWMHYLTPTSWTLMGMLTSQYGDLDKEIMVFGEPRTVSAFLGDYFGYQNDQLPFAGVVLFIYPMVFASLYAYCIGKLNFQKR</sequence>
<dbReference type="AlphaFoldDB" id="A0AAV6IA03"/>
<keyword evidence="4 11" id="KW-0812">Transmembrane</keyword>
<gene>
    <name evidence="13" type="ORF">RHGRI_031991</name>
</gene>